<comment type="caution">
    <text evidence="2">The sequence shown here is derived from an EMBL/GenBank/DDBJ whole genome shotgun (WGS) entry which is preliminary data.</text>
</comment>
<protein>
    <submittedName>
        <fullName evidence="2">DrmB family protein</fullName>
    </submittedName>
</protein>
<dbReference type="Proteomes" id="UP001595712">
    <property type="component" value="Unassembled WGS sequence"/>
</dbReference>
<organism evidence="2 3">
    <name type="scientific">Glycomyces rhizosphaerae</name>
    <dbReference type="NCBI Taxonomy" id="2054422"/>
    <lineage>
        <taxon>Bacteria</taxon>
        <taxon>Bacillati</taxon>
        <taxon>Actinomycetota</taxon>
        <taxon>Actinomycetes</taxon>
        <taxon>Glycomycetales</taxon>
        <taxon>Glycomycetaceae</taxon>
        <taxon>Glycomyces</taxon>
    </lineage>
</organism>
<evidence type="ECO:0000313" key="3">
    <source>
        <dbReference type="Proteomes" id="UP001595712"/>
    </source>
</evidence>
<gene>
    <name evidence="2" type="primary">drmB</name>
    <name evidence="2" type="ORF">ACFO8M_18200</name>
</gene>
<dbReference type="EMBL" id="JBHRWO010000018">
    <property type="protein sequence ID" value="MFC3494421.1"/>
    <property type="molecule type" value="Genomic_DNA"/>
</dbReference>
<dbReference type="NCBIfam" id="NF038324">
    <property type="entry name" value="DrmB_fam"/>
    <property type="match status" value="1"/>
</dbReference>
<dbReference type="RefSeq" id="WP_387978160.1">
    <property type="nucleotide sequence ID" value="NZ_JBHRWO010000018.1"/>
</dbReference>
<keyword evidence="3" id="KW-1185">Reference proteome</keyword>
<name>A0ABV7Q0P8_9ACTN</name>
<dbReference type="Pfam" id="PF09369">
    <property type="entry name" value="MZB"/>
    <property type="match status" value="1"/>
</dbReference>
<proteinExistence type="predicted"/>
<evidence type="ECO:0000313" key="2">
    <source>
        <dbReference type="EMBL" id="MFC3494421.1"/>
    </source>
</evidence>
<sequence length="613" mass="67203">MNRVLRVRQSQTIVPFGVGAVIDIQGESFVAAGTEHWPRGGPATEVRAPRLAQRLGVARFYAAPPTLNERFDSEHAPGAPYLRFPAWLFCRSCRRMRHWTWRDEQPGEAPRCKRCPEKPVLSPMRWVQICRDGHLGDVNWRWWAHWNAENSTTIKCTMQDSPIDFTVTDGKFGLEALDIVCRAPKCGARRNLLKLLGPSGMACTGRNPWQPAAEDCKQRTLVVQRTAGNLYYPTVYSALDIPQHSGGHGDADPLAAEVRAHDLWITLCGMDDTAGITALRPVIAAATGATEAFIDTLLAEERGELGTDGASAPPTAAATDFSREEWAAFTSDRPDLSRNFDIRTGSLGIEDEADPLWTELDGLVGRVVLADRLREVRALAGFSRYSPEARQLPVNTTRRSSWLPAVEAYGEGIFITLDEQRLAAWESVPSVRARAAQVDDDMQHSFQLTRLQAAAGTRVSPRFLLLHTLAHLLIRTLSFESGYNTASLRERVYGRPEHGQHGLLLYTAAGDAEGTLGGLVSQGEAPRLAETLLRTIESAAWCSADPLCLEHAGQGYEKLNRAACHACVLLPETSCEAGNTLLDRSMLIGGNGIPGYFESFAELARDAAALAVE</sequence>
<dbReference type="InterPro" id="IPR018973">
    <property type="entry name" value="MZB"/>
</dbReference>
<accession>A0ABV7Q0P8</accession>
<reference evidence="3" key="1">
    <citation type="journal article" date="2019" name="Int. J. Syst. Evol. Microbiol.">
        <title>The Global Catalogue of Microorganisms (GCM) 10K type strain sequencing project: providing services to taxonomists for standard genome sequencing and annotation.</title>
        <authorList>
            <consortium name="The Broad Institute Genomics Platform"/>
            <consortium name="The Broad Institute Genome Sequencing Center for Infectious Disease"/>
            <person name="Wu L."/>
            <person name="Ma J."/>
        </authorList>
    </citation>
    <scope>NUCLEOTIDE SEQUENCE [LARGE SCALE GENOMIC DNA]</scope>
    <source>
        <strain evidence="3">CGMCC 4.7396</strain>
    </source>
</reference>
<evidence type="ECO:0000259" key="1">
    <source>
        <dbReference type="Pfam" id="PF09369"/>
    </source>
</evidence>
<dbReference type="InterPro" id="IPR047721">
    <property type="entry name" value="DrmB"/>
</dbReference>
<feature type="domain" description="MrfA-like Zn-binding" evidence="1">
    <location>
        <begin position="469"/>
        <end position="568"/>
    </location>
</feature>